<keyword evidence="3" id="KW-1185">Reference proteome</keyword>
<comment type="caution">
    <text evidence="2">The sequence shown here is derived from an EMBL/GenBank/DDBJ whole genome shotgun (WGS) entry which is preliminary data.</text>
</comment>
<proteinExistence type="predicted"/>
<feature type="non-terminal residue" evidence="2">
    <location>
        <position position="199"/>
    </location>
</feature>
<evidence type="ECO:0000313" key="2">
    <source>
        <dbReference type="EMBL" id="GMI42328.1"/>
    </source>
</evidence>
<sequence>MILIFPVGKPLLCLYLLWRKRKEIDVGQDRLEKEHAGLHGDGATGLQEAVELRDKNEDIKHLAFLYESYQPKYWWYEVWETYRRIALTGGLRLLDGGSGLQFAVGLLVCIFGLRTVAAKKPYLTHGTNRFAEIVGWQLVLTFVGAQVVSVSDGDKTDSAVDAFLVAVQVGGGLLAVVGAGFEAMGFRQENAEALAAVVP</sequence>
<gene>
    <name evidence="2" type="ORF">TeGR_g7567</name>
</gene>
<name>A0ABQ6N6M5_9STRA</name>
<dbReference type="Proteomes" id="UP001165060">
    <property type="component" value="Unassembled WGS sequence"/>
</dbReference>
<accession>A0ABQ6N6M5</accession>
<organism evidence="2 3">
    <name type="scientific">Tetraparma gracilis</name>
    <dbReference type="NCBI Taxonomy" id="2962635"/>
    <lineage>
        <taxon>Eukaryota</taxon>
        <taxon>Sar</taxon>
        <taxon>Stramenopiles</taxon>
        <taxon>Ochrophyta</taxon>
        <taxon>Bolidophyceae</taxon>
        <taxon>Parmales</taxon>
        <taxon>Triparmaceae</taxon>
        <taxon>Tetraparma</taxon>
    </lineage>
</organism>
<feature type="transmembrane region" description="Helical" evidence="1">
    <location>
        <begin position="162"/>
        <end position="181"/>
    </location>
</feature>
<protein>
    <submittedName>
        <fullName evidence="2">Uncharacterized protein</fullName>
    </submittedName>
</protein>
<dbReference type="EMBL" id="BRYB01001061">
    <property type="protein sequence ID" value="GMI42328.1"/>
    <property type="molecule type" value="Genomic_DNA"/>
</dbReference>
<feature type="transmembrane region" description="Helical" evidence="1">
    <location>
        <begin position="130"/>
        <end position="150"/>
    </location>
</feature>
<evidence type="ECO:0000256" key="1">
    <source>
        <dbReference type="SAM" id="Phobius"/>
    </source>
</evidence>
<keyword evidence="1" id="KW-0472">Membrane</keyword>
<keyword evidence="1" id="KW-1133">Transmembrane helix</keyword>
<reference evidence="2 3" key="1">
    <citation type="journal article" date="2023" name="Commun. Biol.">
        <title>Genome analysis of Parmales, the sister group of diatoms, reveals the evolutionary specialization of diatoms from phago-mixotrophs to photoautotrophs.</title>
        <authorList>
            <person name="Ban H."/>
            <person name="Sato S."/>
            <person name="Yoshikawa S."/>
            <person name="Yamada K."/>
            <person name="Nakamura Y."/>
            <person name="Ichinomiya M."/>
            <person name="Sato N."/>
            <person name="Blanc-Mathieu R."/>
            <person name="Endo H."/>
            <person name="Kuwata A."/>
            <person name="Ogata H."/>
        </authorList>
    </citation>
    <scope>NUCLEOTIDE SEQUENCE [LARGE SCALE GENOMIC DNA]</scope>
</reference>
<keyword evidence="1" id="KW-0812">Transmembrane</keyword>
<feature type="transmembrane region" description="Helical" evidence="1">
    <location>
        <begin position="99"/>
        <end position="118"/>
    </location>
</feature>
<evidence type="ECO:0000313" key="3">
    <source>
        <dbReference type="Proteomes" id="UP001165060"/>
    </source>
</evidence>